<sequence>MITELEKKELKSIFQGHYTEDVLKVLNNKSILNRNGEPHNAQYIRMVFQGVRQNSDIEAAIWQVAINKKQELELQKLQKQKVLTKNS</sequence>
<protein>
    <submittedName>
        <fullName evidence="1">Uncharacterized protein</fullName>
    </submittedName>
</protein>
<dbReference type="OrthoDB" id="1449507at2"/>
<dbReference type="AlphaFoldDB" id="A0A2S7WT16"/>
<reference evidence="1 2" key="1">
    <citation type="submission" date="2016-12" db="EMBL/GenBank/DDBJ databases">
        <title>Trade-off between light-utilization and light-protection in marine flavobacteria.</title>
        <authorList>
            <person name="Kumagai Y."/>
            <person name="Yoshizawa S."/>
            <person name="Kogure K."/>
            <person name="Iwasaki W."/>
        </authorList>
    </citation>
    <scope>NUCLEOTIDE SEQUENCE [LARGE SCALE GENOMIC DNA]</scope>
    <source>
        <strain evidence="1 2">NBRC 108759</strain>
    </source>
</reference>
<evidence type="ECO:0000313" key="2">
    <source>
        <dbReference type="Proteomes" id="UP000238882"/>
    </source>
</evidence>
<proteinExistence type="predicted"/>
<accession>A0A2S7WT16</accession>
<keyword evidence="2" id="KW-1185">Reference proteome</keyword>
<comment type="caution">
    <text evidence="1">The sequence shown here is derived from an EMBL/GenBank/DDBJ whole genome shotgun (WGS) entry which is preliminary data.</text>
</comment>
<gene>
    <name evidence="1" type="ORF">BTO18_16055</name>
</gene>
<evidence type="ECO:0000313" key="1">
    <source>
        <dbReference type="EMBL" id="PQJ80596.1"/>
    </source>
</evidence>
<dbReference type="RefSeq" id="WP_105017199.1">
    <property type="nucleotide sequence ID" value="NZ_MSCN01000001.1"/>
</dbReference>
<organism evidence="1 2">
    <name type="scientific">Polaribacter porphyrae</name>
    <dbReference type="NCBI Taxonomy" id="1137780"/>
    <lineage>
        <taxon>Bacteria</taxon>
        <taxon>Pseudomonadati</taxon>
        <taxon>Bacteroidota</taxon>
        <taxon>Flavobacteriia</taxon>
        <taxon>Flavobacteriales</taxon>
        <taxon>Flavobacteriaceae</taxon>
    </lineage>
</organism>
<dbReference type="EMBL" id="MSCN01000001">
    <property type="protein sequence ID" value="PQJ80596.1"/>
    <property type="molecule type" value="Genomic_DNA"/>
</dbReference>
<dbReference type="Proteomes" id="UP000238882">
    <property type="component" value="Unassembled WGS sequence"/>
</dbReference>
<name>A0A2S7WT16_9FLAO</name>